<dbReference type="PANTHER" id="PTHR43208:SF1">
    <property type="entry name" value="ABC TRANSPORTER SUBSTRATE-BINDING PROTEIN"/>
    <property type="match status" value="1"/>
</dbReference>
<evidence type="ECO:0000256" key="3">
    <source>
        <dbReference type="SAM" id="SignalP"/>
    </source>
</evidence>
<dbReference type="Pfam" id="PF02608">
    <property type="entry name" value="Bmp"/>
    <property type="match status" value="1"/>
</dbReference>
<dbReference type="PROSITE" id="PS51257">
    <property type="entry name" value="PROKAR_LIPOPROTEIN"/>
    <property type="match status" value="1"/>
</dbReference>
<dbReference type="RefSeq" id="WP_075061608.1">
    <property type="nucleotide sequence ID" value="NZ_LGCL01000015.1"/>
</dbReference>
<dbReference type="Proteomes" id="UP000050417">
    <property type="component" value="Unassembled WGS sequence"/>
</dbReference>
<evidence type="ECO:0000256" key="2">
    <source>
        <dbReference type="SAM" id="MobiDB-lite"/>
    </source>
</evidence>
<evidence type="ECO:0000313" key="5">
    <source>
        <dbReference type="EMBL" id="KPL78997.1"/>
    </source>
</evidence>
<comment type="caution">
    <text evidence="5">The sequence shown here is derived from an EMBL/GenBank/DDBJ whole genome shotgun (WGS) entry which is preliminary data.</text>
</comment>
<feature type="chain" id="PRO_5006133466" evidence="3">
    <location>
        <begin position="27"/>
        <end position="435"/>
    </location>
</feature>
<dbReference type="AlphaFoldDB" id="A0A0P6YAS0"/>
<dbReference type="Gene3D" id="3.40.50.2300">
    <property type="match status" value="2"/>
</dbReference>
<evidence type="ECO:0000259" key="4">
    <source>
        <dbReference type="Pfam" id="PF02608"/>
    </source>
</evidence>
<dbReference type="InterPro" id="IPR003760">
    <property type="entry name" value="PnrA-like"/>
</dbReference>
<protein>
    <submittedName>
        <fullName evidence="5">Lipoprotein</fullName>
    </submittedName>
</protein>
<keyword evidence="1 3" id="KW-0732">Signal</keyword>
<dbReference type="OrthoDB" id="9769871at2"/>
<dbReference type="PANTHER" id="PTHR43208">
    <property type="entry name" value="ABC TRANSPORTER SUBSTRATE-BINDING PROTEIN"/>
    <property type="match status" value="1"/>
</dbReference>
<feature type="signal peptide" evidence="3">
    <location>
        <begin position="1"/>
        <end position="26"/>
    </location>
</feature>
<sequence>MKKHLLWRSLSLLMVVAFMLSACAPAATEAPAEAPVVEQPTAAPAATEAPTEAPTEAAAEAPAAPEELVFGLLMVGPYNDRGWSQAHYDAAEYVTEKMEGVSFVYVDKVNTADRPGTTGVQLAESLLDQGAKVIIFNSDDMKVDAVEFAKGHPDIPVIHASGDTVWKDGMNYEEIPNMSNIMGQMEYGKAMAGCAAALTTKTGQIGYLGPLINDETRRLAASVYLGARYCWENYLGKDPADLTFKVTWIGFWFNIPGFTADPTQVADDFYNSGFDVVVSGIDTTEALTEAKKMVESGKEVWAIPYDYKDACAEATEVCLGVPYFNWGPSYVKALQSIQDGSYASFFENSAPDWADINNPDTSMIGFKKGDALSEEAATNLDAFIAELAGGLNLWTGPLNYQDGSVFLAEGETATMQQIWYLGQLLEGMQGQSVAE</sequence>
<evidence type="ECO:0000256" key="1">
    <source>
        <dbReference type="ARBA" id="ARBA00022729"/>
    </source>
</evidence>
<organism evidence="5 6">
    <name type="scientific">Ornatilinea apprima</name>
    <dbReference type="NCBI Taxonomy" id="1134406"/>
    <lineage>
        <taxon>Bacteria</taxon>
        <taxon>Bacillati</taxon>
        <taxon>Chloroflexota</taxon>
        <taxon>Anaerolineae</taxon>
        <taxon>Anaerolineales</taxon>
        <taxon>Anaerolineaceae</taxon>
        <taxon>Ornatilinea</taxon>
    </lineage>
</organism>
<name>A0A0P6YAS0_9CHLR</name>
<gene>
    <name evidence="5" type="ORF">ADN00_03650</name>
</gene>
<accession>A0A0P6YAS0</accession>
<dbReference type="InterPro" id="IPR052910">
    <property type="entry name" value="ABC-Purine-Binding"/>
</dbReference>
<dbReference type="GO" id="GO:0005886">
    <property type="term" value="C:plasma membrane"/>
    <property type="evidence" value="ECO:0007669"/>
    <property type="project" value="InterPro"/>
</dbReference>
<evidence type="ECO:0000313" key="6">
    <source>
        <dbReference type="Proteomes" id="UP000050417"/>
    </source>
</evidence>
<dbReference type="PATRIC" id="fig|1134406.4.peg.82"/>
<reference evidence="5 6" key="1">
    <citation type="submission" date="2015-07" db="EMBL/GenBank/DDBJ databases">
        <title>Genome sequence of Ornatilinea apprima DSM 23815.</title>
        <authorList>
            <person name="Hemp J."/>
            <person name="Ward L.M."/>
            <person name="Pace L.A."/>
            <person name="Fischer W.W."/>
        </authorList>
    </citation>
    <scope>NUCLEOTIDE SEQUENCE [LARGE SCALE GENOMIC DNA]</scope>
    <source>
        <strain evidence="5 6">P3M-1</strain>
    </source>
</reference>
<dbReference type="EMBL" id="LGCL01000015">
    <property type="protein sequence ID" value="KPL78997.1"/>
    <property type="molecule type" value="Genomic_DNA"/>
</dbReference>
<keyword evidence="5" id="KW-0449">Lipoprotein</keyword>
<dbReference type="STRING" id="1134406.ADN00_03650"/>
<feature type="domain" description="ABC transporter substrate-binding protein PnrA-like" evidence="4">
    <location>
        <begin position="70"/>
        <end position="332"/>
    </location>
</feature>
<proteinExistence type="predicted"/>
<feature type="region of interest" description="Disordered" evidence="2">
    <location>
        <begin position="34"/>
        <end position="61"/>
    </location>
</feature>
<keyword evidence="6" id="KW-1185">Reference proteome</keyword>